<gene>
    <name evidence="2" type="ORF">G5S42_31630</name>
</gene>
<reference evidence="2 3" key="1">
    <citation type="submission" date="2020-02" db="EMBL/GenBank/DDBJ databases">
        <title>Paraburkholderia simonii sp. nov. and Paraburkholderia youngii sp. nov. Brazilian and Mexican Mimosa-associated rhizobia.</title>
        <authorList>
            <person name="Mavima L."/>
            <person name="Beukes C.W."/>
            <person name="Chan W.Y."/>
            <person name="Palmer M."/>
            <person name="De Meyer S.E."/>
            <person name="James E.K."/>
            <person name="Venter S.N."/>
            <person name="Steenkamp E.T."/>
        </authorList>
    </citation>
    <scope>NUCLEOTIDE SEQUENCE [LARGE SCALE GENOMIC DNA]</scope>
    <source>
        <strain evidence="2 3">JPY169</strain>
    </source>
</reference>
<dbReference type="Proteomes" id="UP000594380">
    <property type="component" value="Unassembled WGS sequence"/>
</dbReference>
<protein>
    <submittedName>
        <fullName evidence="2">DUF3579 domain-containing protein</fullName>
    </submittedName>
</protein>
<evidence type="ECO:0000313" key="3">
    <source>
        <dbReference type="Proteomes" id="UP000594380"/>
    </source>
</evidence>
<evidence type="ECO:0000313" key="2">
    <source>
        <dbReference type="EMBL" id="NUY04157.1"/>
    </source>
</evidence>
<organism evidence="2 3">
    <name type="scientific">Paraburkholderia youngii</name>
    <dbReference type="NCBI Taxonomy" id="2782701"/>
    <lineage>
        <taxon>Bacteria</taxon>
        <taxon>Pseudomonadati</taxon>
        <taxon>Pseudomonadota</taxon>
        <taxon>Betaproteobacteria</taxon>
        <taxon>Burkholderiales</taxon>
        <taxon>Burkholderiaceae</taxon>
        <taxon>Paraburkholderia</taxon>
    </lineage>
</organism>
<proteinExistence type="predicted"/>
<dbReference type="EMBL" id="JAALDK010000002">
    <property type="protein sequence ID" value="NUY04157.1"/>
    <property type="molecule type" value="Genomic_DNA"/>
</dbReference>
<feature type="region of interest" description="Disordered" evidence="1">
    <location>
        <begin position="98"/>
        <end position="138"/>
    </location>
</feature>
<dbReference type="Pfam" id="PF12112">
    <property type="entry name" value="DUF3579"/>
    <property type="match status" value="1"/>
</dbReference>
<evidence type="ECO:0000256" key="1">
    <source>
        <dbReference type="SAM" id="MobiDB-lite"/>
    </source>
</evidence>
<sequence length="138" mass="15241">MTTDGIEHHLIRGVTSQRKLFRPGDWAERLAGVVTLFVGERCAGNPIASTRLAMPVVEQDIKCLRISNELRRICPDGFDFVMRFASDNDLMVDICRALDDKPGRDPQPERQTSGSKAKDRMNELPVPTAATVATESSG</sequence>
<dbReference type="AlphaFoldDB" id="A0A7Y6N1N6"/>
<comment type="caution">
    <text evidence="2">The sequence shown here is derived from an EMBL/GenBank/DDBJ whole genome shotgun (WGS) entry which is preliminary data.</text>
</comment>
<dbReference type="InterPro" id="IPR021969">
    <property type="entry name" value="DUF3579"/>
</dbReference>
<feature type="compositionally biased region" description="Basic and acidic residues" evidence="1">
    <location>
        <begin position="98"/>
        <end position="108"/>
    </location>
</feature>
<dbReference type="Gene3D" id="3.30.70.2340">
    <property type="entry name" value="Uncharacterised protein PF12112 family, DUF3579"/>
    <property type="match status" value="1"/>
</dbReference>
<name>A0A7Y6N1N6_9BURK</name>
<accession>A0A7Y6N1N6</accession>